<evidence type="ECO:0000313" key="1">
    <source>
        <dbReference type="EMBL" id="SMO99421.1"/>
    </source>
</evidence>
<reference evidence="1 2" key="1">
    <citation type="submission" date="2017-05" db="EMBL/GenBank/DDBJ databases">
        <authorList>
            <person name="Varghese N."/>
            <person name="Submissions S."/>
        </authorList>
    </citation>
    <scope>NUCLEOTIDE SEQUENCE [LARGE SCALE GENOMIC DNA]</scope>
    <source>
        <strain evidence="1 2">DSM 19036</strain>
    </source>
</reference>
<keyword evidence="2" id="KW-1185">Reference proteome</keyword>
<protein>
    <submittedName>
        <fullName evidence="1">Uncharacterized protein</fullName>
    </submittedName>
</protein>
<dbReference type="EMBL" id="FXTN01000022">
    <property type="protein sequence ID" value="SMO99421.1"/>
    <property type="molecule type" value="Genomic_DNA"/>
</dbReference>
<sequence length="30" mass="3490">MVLLELGKYFGFISTKVYSFEKLANLVHNQ</sequence>
<evidence type="ECO:0000313" key="2">
    <source>
        <dbReference type="Proteomes" id="UP000320300"/>
    </source>
</evidence>
<name>A0A521FV63_9SPHI</name>
<gene>
    <name evidence="1" type="ORF">SAMN06265348_12242</name>
</gene>
<dbReference type="Proteomes" id="UP000320300">
    <property type="component" value="Unassembled WGS sequence"/>
</dbReference>
<organism evidence="1 2">
    <name type="scientific">Pedobacter westerhofensis</name>
    <dbReference type="NCBI Taxonomy" id="425512"/>
    <lineage>
        <taxon>Bacteria</taxon>
        <taxon>Pseudomonadati</taxon>
        <taxon>Bacteroidota</taxon>
        <taxon>Sphingobacteriia</taxon>
        <taxon>Sphingobacteriales</taxon>
        <taxon>Sphingobacteriaceae</taxon>
        <taxon>Pedobacter</taxon>
    </lineage>
</organism>
<proteinExistence type="predicted"/>
<accession>A0A521FV63</accession>
<dbReference type="AlphaFoldDB" id="A0A521FV63"/>